<protein>
    <submittedName>
        <fullName evidence="2">Uncharacterized protein</fullName>
    </submittedName>
</protein>
<proteinExistence type="predicted"/>
<evidence type="ECO:0000256" key="1">
    <source>
        <dbReference type="SAM" id="MobiDB-lite"/>
    </source>
</evidence>
<feature type="region of interest" description="Disordered" evidence="1">
    <location>
        <begin position="116"/>
        <end position="144"/>
    </location>
</feature>
<reference evidence="2 3" key="1">
    <citation type="journal article" date="2014" name="Agronomy (Basel)">
        <title>A Draft Genome Sequence for Ensete ventricosum, the Drought-Tolerant Tree Against Hunger.</title>
        <authorList>
            <person name="Harrison J."/>
            <person name="Moore K.A."/>
            <person name="Paszkiewicz K."/>
            <person name="Jones T."/>
            <person name="Grant M."/>
            <person name="Ambacheew D."/>
            <person name="Muzemil S."/>
            <person name="Studholme D.J."/>
        </authorList>
    </citation>
    <scope>NUCLEOTIDE SEQUENCE [LARGE SCALE GENOMIC DNA]</scope>
</reference>
<sequence length="187" mass="20728">MRGPAPEVIIQVGWKVNEEDNLVEASNKELLQEVDVPLVVDHEVTDLVQEGDSIWIKEGGPSGIKEIIEIHRSSKFEEVRLIFSHGVGSLTEGFCCPLFSLGITILLRPILDPKQSGVPRTRKALSAQRREERRRSMQGGKASDDSLHFGLPPIATCLECCLTLAIFSAGFESNCQMSFADRLRRLA</sequence>
<organism evidence="2 3">
    <name type="scientific">Ensete ventricosum</name>
    <name type="common">Abyssinian banana</name>
    <name type="synonym">Musa ensete</name>
    <dbReference type="NCBI Taxonomy" id="4639"/>
    <lineage>
        <taxon>Eukaryota</taxon>
        <taxon>Viridiplantae</taxon>
        <taxon>Streptophyta</taxon>
        <taxon>Embryophyta</taxon>
        <taxon>Tracheophyta</taxon>
        <taxon>Spermatophyta</taxon>
        <taxon>Magnoliopsida</taxon>
        <taxon>Liliopsida</taxon>
        <taxon>Zingiberales</taxon>
        <taxon>Musaceae</taxon>
        <taxon>Ensete</taxon>
    </lineage>
</organism>
<dbReference type="EMBL" id="AMZH03000608">
    <property type="protein sequence ID" value="RRT82874.1"/>
    <property type="molecule type" value="Genomic_DNA"/>
</dbReference>
<accession>A0A427B323</accession>
<gene>
    <name evidence="2" type="ORF">B296_00007450</name>
</gene>
<evidence type="ECO:0000313" key="3">
    <source>
        <dbReference type="Proteomes" id="UP000287651"/>
    </source>
</evidence>
<name>A0A427B323_ENSVE</name>
<dbReference type="Proteomes" id="UP000287651">
    <property type="component" value="Unassembled WGS sequence"/>
</dbReference>
<comment type="caution">
    <text evidence="2">The sequence shown here is derived from an EMBL/GenBank/DDBJ whole genome shotgun (WGS) entry which is preliminary data.</text>
</comment>
<evidence type="ECO:0000313" key="2">
    <source>
        <dbReference type="EMBL" id="RRT82874.1"/>
    </source>
</evidence>
<dbReference type="AlphaFoldDB" id="A0A427B323"/>